<evidence type="ECO:0000313" key="2">
    <source>
        <dbReference type="Proteomes" id="UP001354931"/>
    </source>
</evidence>
<proteinExistence type="predicted"/>
<dbReference type="InterPro" id="IPR036890">
    <property type="entry name" value="HATPase_C_sf"/>
</dbReference>
<accession>A0ABU6F4Q4</accession>
<dbReference type="GO" id="GO:0005524">
    <property type="term" value="F:ATP binding"/>
    <property type="evidence" value="ECO:0007669"/>
    <property type="project" value="UniProtKB-KW"/>
</dbReference>
<dbReference type="RefSeq" id="WP_326015558.1">
    <property type="nucleotide sequence ID" value="NZ_JAOZYC010000082.1"/>
</dbReference>
<keyword evidence="2" id="KW-1185">Reference proteome</keyword>
<name>A0ABU6F4Q4_9ACTN</name>
<dbReference type="SUPFAM" id="SSF55874">
    <property type="entry name" value="ATPase domain of HSP90 chaperone/DNA topoisomerase II/histidine kinase"/>
    <property type="match status" value="1"/>
</dbReference>
<dbReference type="Proteomes" id="UP001354931">
    <property type="component" value="Unassembled WGS sequence"/>
</dbReference>
<evidence type="ECO:0000313" key="1">
    <source>
        <dbReference type="EMBL" id="MEB8337891.1"/>
    </source>
</evidence>
<keyword evidence="1" id="KW-0067">ATP-binding</keyword>
<organism evidence="1 2">
    <name type="scientific">Streptomyces endophyticus</name>
    <dbReference type="NCBI Taxonomy" id="714166"/>
    <lineage>
        <taxon>Bacteria</taxon>
        <taxon>Bacillati</taxon>
        <taxon>Actinomycetota</taxon>
        <taxon>Actinomycetes</taxon>
        <taxon>Kitasatosporales</taxon>
        <taxon>Streptomycetaceae</taxon>
        <taxon>Streptomyces</taxon>
    </lineage>
</organism>
<protein>
    <submittedName>
        <fullName evidence="1">ATP-binding protein</fullName>
    </submittedName>
</protein>
<dbReference type="Pfam" id="PF13589">
    <property type="entry name" value="HATPase_c_3"/>
    <property type="match status" value="1"/>
</dbReference>
<reference evidence="1 2" key="1">
    <citation type="submission" date="2022-10" db="EMBL/GenBank/DDBJ databases">
        <authorList>
            <person name="Xie J."/>
            <person name="Shen N."/>
        </authorList>
    </citation>
    <scope>NUCLEOTIDE SEQUENCE [LARGE SCALE GENOMIC DNA]</scope>
    <source>
        <strain evidence="1 2">YIM65594</strain>
    </source>
</reference>
<comment type="caution">
    <text evidence="1">The sequence shown here is derived from an EMBL/GenBank/DDBJ whole genome shotgun (WGS) entry which is preliminary data.</text>
</comment>
<sequence length="516" mass="57799">MPEIPSADWQYEVPVTGSKQLLPDAGYGKALTNQGYDFEVAVADLIDNSIDAEARNVVVHFLRDDNRVVSLLIVDDGRGMDDDGLDAAMTVGRRREYGDGALGLYGTGLKAGSLSNAASLSVISRTRRSRAAGRRLTASGIEDGFRCDTVDPDYAQNLIDRYDGVIQWQGTIIRWDQVRDFDTVAPGQIERFLSEAIGRLERHLGLHLHRFLARDDFNIDIVVEHVDLPDEELEHIGVEPLDPFGYKLPGRPGYPAELTAPVEGVGNVMLHAHVWPAKSKLPGYRDIGPLADRQGFYFYRNDRLVQAGGWNGHRAAEGHLGLARIAVDLPGTTNDVFSLDVKKKGVTATPAYARGIEKAVDAEGRTFRTYLEAAQSAYREGNSRTEIDRKPVIYPGKGLDPKIRRAVRQELPERGSEDPITFSWVALPEDRFFDIDRDDHVVLLNKQYREAFNAGRRGGLNDAPVAKTMLYLLLEDCFALGRWEKRRQDRLDYWNTIMLTAVLSQRERFFDGRETA</sequence>
<gene>
    <name evidence="1" type="ORF">OKJ99_10270</name>
</gene>
<dbReference type="Gene3D" id="3.30.565.10">
    <property type="entry name" value="Histidine kinase-like ATPase, C-terminal domain"/>
    <property type="match status" value="1"/>
</dbReference>
<keyword evidence="1" id="KW-0547">Nucleotide-binding</keyword>
<dbReference type="EMBL" id="JAOZYC010000082">
    <property type="protein sequence ID" value="MEB8337891.1"/>
    <property type="molecule type" value="Genomic_DNA"/>
</dbReference>